<dbReference type="Proteomes" id="UP000314294">
    <property type="component" value="Unassembled WGS sequence"/>
</dbReference>
<dbReference type="GO" id="GO:0006508">
    <property type="term" value="P:proteolysis"/>
    <property type="evidence" value="ECO:0007669"/>
    <property type="project" value="InterPro"/>
</dbReference>
<dbReference type="PANTHER" id="PTHR11804">
    <property type="entry name" value="PROTEASE M3 THIMET OLIGOPEPTIDASE-RELATED"/>
    <property type="match status" value="1"/>
</dbReference>
<dbReference type="InterPro" id="IPR024077">
    <property type="entry name" value="Neurolysin/TOP_dom2"/>
</dbReference>
<dbReference type="GO" id="GO:0005758">
    <property type="term" value="C:mitochondrial intermembrane space"/>
    <property type="evidence" value="ECO:0007669"/>
    <property type="project" value="TreeGrafter"/>
</dbReference>
<keyword evidence="2" id="KW-1185">Reference proteome</keyword>
<dbReference type="GO" id="GO:0004222">
    <property type="term" value="F:metalloendopeptidase activity"/>
    <property type="evidence" value="ECO:0007669"/>
    <property type="project" value="InterPro"/>
</dbReference>
<dbReference type="AlphaFoldDB" id="A0A4Z2EB32"/>
<dbReference type="EMBL" id="SRLO01011150">
    <property type="protein sequence ID" value="TNN26018.1"/>
    <property type="molecule type" value="Genomic_DNA"/>
</dbReference>
<name>A0A4Z2EB32_9TELE</name>
<accession>A0A4Z2EB32</accession>
<evidence type="ECO:0000313" key="1">
    <source>
        <dbReference type="EMBL" id="TNN26018.1"/>
    </source>
</evidence>
<dbReference type="InterPro" id="IPR045090">
    <property type="entry name" value="Pept_M3A_M3B"/>
</dbReference>
<proteinExistence type="predicted"/>
<evidence type="ECO:0000313" key="2">
    <source>
        <dbReference type="Proteomes" id="UP000314294"/>
    </source>
</evidence>
<protein>
    <submittedName>
        <fullName evidence="1">Neurolysin, mitochondrial</fullName>
    </submittedName>
</protein>
<comment type="caution">
    <text evidence="1">The sequence shown here is derived from an EMBL/GenBank/DDBJ whole genome shotgun (WGS) entry which is preliminary data.</text>
</comment>
<dbReference type="OrthoDB" id="534666at2759"/>
<sequence>MFNNHVTFWRSFFSSPLQELKRTYKLISDLSIEFNRNLNEDHTFLLFSEHELGEVMMGCLGEVMRGCLGEVMRGCLGEVMRGCLGGLADSYLDALERAADGRYKVTLEYPHYHPLMKRCHNPESRRKMETAFHSRCKEVQSE</sequence>
<dbReference type="Gene3D" id="1.10.1370.10">
    <property type="entry name" value="Neurolysin, domain 3"/>
    <property type="match status" value="1"/>
</dbReference>
<gene>
    <name evidence="1" type="primary">NLN_1</name>
    <name evidence="1" type="ORF">EYF80_063846</name>
</gene>
<reference evidence="1 2" key="1">
    <citation type="submission" date="2019-03" db="EMBL/GenBank/DDBJ databases">
        <title>First draft genome of Liparis tanakae, snailfish: a comprehensive survey of snailfish specific genes.</title>
        <authorList>
            <person name="Kim W."/>
            <person name="Song I."/>
            <person name="Jeong J.-H."/>
            <person name="Kim D."/>
            <person name="Kim S."/>
            <person name="Ryu S."/>
            <person name="Song J.Y."/>
            <person name="Lee S.K."/>
        </authorList>
    </citation>
    <scope>NUCLEOTIDE SEQUENCE [LARGE SCALE GENOMIC DNA]</scope>
    <source>
        <tissue evidence="1">Muscle</tissue>
    </source>
</reference>
<dbReference type="PANTHER" id="PTHR11804:SF55">
    <property type="entry name" value="NEUROLYSIN (METALLOPEPTIDASE M3 FAMILY)"/>
    <property type="match status" value="1"/>
</dbReference>
<organism evidence="1 2">
    <name type="scientific">Liparis tanakae</name>
    <name type="common">Tanaka's snailfish</name>
    <dbReference type="NCBI Taxonomy" id="230148"/>
    <lineage>
        <taxon>Eukaryota</taxon>
        <taxon>Metazoa</taxon>
        <taxon>Chordata</taxon>
        <taxon>Craniata</taxon>
        <taxon>Vertebrata</taxon>
        <taxon>Euteleostomi</taxon>
        <taxon>Actinopterygii</taxon>
        <taxon>Neopterygii</taxon>
        <taxon>Teleostei</taxon>
        <taxon>Neoteleostei</taxon>
        <taxon>Acanthomorphata</taxon>
        <taxon>Eupercaria</taxon>
        <taxon>Perciformes</taxon>
        <taxon>Cottioidei</taxon>
        <taxon>Cottales</taxon>
        <taxon>Liparidae</taxon>
        <taxon>Liparis</taxon>
    </lineage>
</organism>
<dbReference type="GO" id="GO:0006518">
    <property type="term" value="P:peptide metabolic process"/>
    <property type="evidence" value="ECO:0007669"/>
    <property type="project" value="TreeGrafter"/>
</dbReference>
<dbReference type="SUPFAM" id="SSF55486">
    <property type="entry name" value="Metalloproteases ('zincins'), catalytic domain"/>
    <property type="match status" value="1"/>
</dbReference>